<accession>A0A2I0JL57</accession>
<dbReference type="EMBL" id="PGOL01001537">
    <property type="protein sequence ID" value="PKI57014.1"/>
    <property type="molecule type" value="Genomic_DNA"/>
</dbReference>
<gene>
    <name evidence="2" type="ORF">CRG98_022518</name>
</gene>
<feature type="region of interest" description="Disordered" evidence="1">
    <location>
        <begin position="80"/>
        <end position="110"/>
    </location>
</feature>
<comment type="caution">
    <text evidence="2">The sequence shown here is derived from an EMBL/GenBank/DDBJ whole genome shotgun (WGS) entry which is preliminary data.</text>
</comment>
<protein>
    <submittedName>
        <fullName evidence="2">Uncharacterized protein</fullName>
    </submittedName>
</protein>
<evidence type="ECO:0000313" key="3">
    <source>
        <dbReference type="Proteomes" id="UP000233551"/>
    </source>
</evidence>
<evidence type="ECO:0000256" key="1">
    <source>
        <dbReference type="SAM" id="MobiDB-lite"/>
    </source>
</evidence>
<feature type="region of interest" description="Disordered" evidence="1">
    <location>
        <begin position="1"/>
        <end position="28"/>
    </location>
</feature>
<name>A0A2I0JL57_PUNGR</name>
<keyword evidence="3" id="KW-1185">Reference proteome</keyword>
<sequence length="130" mass="14132">MGEPLPATPSPRSTTPRVSLPADDIDKGMGWPARAPPLPILGIPVGICENLISKMLIRIFVIKGKEAPASHPTSRIVVGSGVNSKTTRMRRPQALDLSRRHGDPTPTRHRRHCDLTSTIVAFQYPLKAEG</sequence>
<proteinExistence type="predicted"/>
<feature type="compositionally biased region" description="Low complexity" evidence="1">
    <location>
        <begin position="10"/>
        <end position="21"/>
    </location>
</feature>
<reference evidence="2 3" key="1">
    <citation type="submission" date="2017-11" db="EMBL/GenBank/DDBJ databases">
        <title>De-novo sequencing of pomegranate (Punica granatum L.) genome.</title>
        <authorList>
            <person name="Akparov Z."/>
            <person name="Amiraslanov A."/>
            <person name="Hajiyeva S."/>
            <person name="Abbasov M."/>
            <person name="Kaur K."/>
            <person name="Hamwieh A."/>
            <person name="Solovyev V."/>
            <person name="Salamov A."/>
            <person name="Braich B."/>
            <person name="Kosarev P."/>
            <person name="Mahmoud A."/>
            <person name="Hajiyev E."/>
            <person name="Babayeva S."/>
            <person name="Izzatullayeva V."/>
            <person name="Mammadov A."/>
            <person name="Mammadov A."/>
            <person name="Sharifova S."/>
            <person name="Ojaghi J."/>
            <person name="Eynullazada K."/>
            <person name="Bayramov B."/>
            <person name="Abdulazimova A."/>
            <person name="Shahmuradov I."/>
        </authorList>
    </citation>
    <scope>NUCLEOTIDE SEQUENCE [LARGE SCALE GENOMIC DNA]</scope>
    <source>
        <strain evidence="3">cv. AG2017</strain>
        <tissue evidence="2">Leaf</tissue>
    </source>
</reference>
<organism evidence="2 3">
    <name type="scientific">Punica granatum</name>
    <name type="common">Pomegranate</name>
    <dbReference type="NCBI Taxonomy" id="22663"/>
    <lineage>
        <taxon>Eukaryota</taxon>
        <taxon>Viridiplantae</taxon>
        <taxon>Streptophyta</taxon>
        <taxon>Embryophyta</taxon>
        <taxon>Tracheophyta</taxon>
        <taxon>Spermatophyta</taxon>
        <taxon>Magnoliopsida</taxon>
        <taxon>eudicotyledons</taxon>
        <taxon>Gunneridae</taxon>
        <taxon>Pentapetalae</taxon>
        <taxon>rosids</taxon>
        <taxon>malvids</taxon>
        <taxon>Myrtales</taxon>
        <taxon>Lythraceae</taxon>
        <taxon>Punica</taxon>
    </lineage>
</organism>
<dbReference type="Proteomes" id="UP000233551">
    <property type="component" value="Unassembled WGS sequence"/>
</dbReference>
<evidence type="ECO:0000313" key="2">
    <source>
        <dbReference type="EMBL" id="PKI57014.1"/>
    </source>
</evidence>
<dbReference type="AlphaFoldDB" id="A0A2I0JL57"/>